<evidence type="ECO:0000256" key="1">
    <source>
        <dbReference type="SAM" id="Phobius"/>
    </source>
</evidence>
<dbReference type="RefSeq" id="WP_073308345.1">
    <property type="nucleotide sequence ID" value="NZ_FQZI01000001.1"/>
</dbReference>
<dbReference type="STRING" id="415425.SAMN05444363_0541"/>
<keyword evidence="1" id="KW-1133">Transmembrane helix</keyword>
<dbReference type="Proteomes" id="UP000184488">
    <property type="component" value="Unassembled WGS sequence"/>
</dbReference>
<keyword evidence="3" id="KW-1185">Reference proteome</keyword>
<name>A0A1M6B3V4_9FLAO</name>
<dbReference type="EMBL" id="FQZI01000001">
    <property type="protein sequence ID" value="SHI43360.1"/>
    <property type="molecule type" value="Genomic_DNA"/>
</dbReference>
<accession>A0A1M6B3V4</accession>
<dbReference type="AlphaFoldDB" id="A0A1M6B3V4"/>
<evidence type="ECO:0000313" key="2">
    <source>
        <dbReference type="EMBL" id="SHI43360.1"/>
    </source>
</evidence>
<protein>
    <submittedName>
        <fullName evidence="2">Uncharacterized protein</fullName>
    </submittedName>
</protein>
<organism evidence="2 3">
    <name type="scientific">Flavobacterium terrae</name>
    <dbReference type="NCBI Taxonomy" id="415425"/>
    <lineage>
        <taxon>Bacteria</taxon>
        <taxon>Pseudomonadati</taxon>
        <taxon>Bacteroidota</taxon>
        <taxon>Flavobacteriia</taxon>
        <taxon>Flavobacteriales</taxon>
        <taxon>Flavobacteriaceae</taxon>
        <taxon>Flavobacterium</taxon>
    </lineage>
</organism>
<sequence>MTKEELITLVKNLDEDSLKEQGIFGIYQYGGGPDESSIKANKEGLQLFALELLKASENFENKTLGNHKKIIDLNYDENWIDKNSHIFINFIEHSSKEETIINEEQIENFIDKLFPYGCGAIFILIGFSILLGLIQILDFIISLFKT</sequence>
<keyword evidence="1" id="KW-0812">Transmembrane</keyword>
<gene>
    <name evidence="2" type="ORF">SAMN05444363_0541</name>
</gene>
<dbReference type="OrthoDB" id="1454326at2"/>
<evidence type="ECO:0000313" key="3">
    <source>
        <dbReference type="Proteomes" id="UP000184488"/>
    </source>
</evidence>
<keyword evidence="1" id="KW-0472">Membrane</keyword>
<proteinExistence type="predicted"/>
<feature type="transmembrane region" description="Helical" evidence="1">
    <location>
        <begin position="113"/>
        <end position="141"/>
    </location>
</feature>
<reference evidence="3" key="1">
    <citation type="submission" date="2016-11" db="EMBL/GenBank/DDBJ databases">
        <authorList>
            <person name="Varghese N."/>
            <person name="Submissions S."/>
        </authorList>
    </citation>
    <scope>NUCLEOTIDE SEQUENCE [LARGE SCALE GENOMIC DNA]</scope>
    <source>
        <strain evidence="3">DSM 18829</strain>
    </source>
</reference>